<dbReference type="EMBL" id="AAUX01000001">
    <property type="protein sequence ID" value="EAV46535.1"/>
    <property type="molecule type" value="Genomic_DNA"/>
</dbReference>
<dbReference type="OrthoDB" id="9805006at2"/>
<sequence length="145" mass="16527">MAFDVESFIEKMVTQLGYELVDLEIINHGQLLRVFIDKPEIVTIDDCVLVSNQLNHALSVEEEFDFGRLEISSPGVDRVIKKLEDFGRFDGEKIKIKTRSPISNRRNFSGVLRGIKAGFILLEFDGSIVEIDFENIDRARLDPVL</sequence>
<dbReference type="Gene3D" id="3.30.300.70">
    <property type="entry name" value="RimP-like superfamily, N-terminal"/>
    <property type="match status" value="1"/>
</dbReference>
<comment type="function">
    <text evidence="3">Required for maturation of 30S ribosomal subunits.</text>
</comment>
<dbReference type="GO" id="GO:0005829">
    <property type="term" value="C:cytosol"/>
    <property type="evidence" value="ECO:0007669"/>
    <property type="project" value="TreeGrafter"/>
</dbReference>
<evidence type="ECO:0000256" key="1">
    <source>
        <dbReference type="ARBA" id="ARBA00022490"/>
    </source>
</evidence>
<dbReference type="CDD" id="cd01734">
    <property type="entry name" value="YlxS_C"/>
    <property type="match status" value="1"/>
</dbReference>
<name>A0P4S5_9PROT</name>
<dbReference type="InterPro" id="IPR003728">
    <property type="entry name" value="Ribosome_maturation_RimP"/>
</dbReference>
<dbReference type="AlphaFoldDB" id="A0P4S5"/>
<dbReference type="Pfam" id="PF02576">
    <property type="entry name" value="RimP_N"/>
    <property type="match status" value="1"/>
</dbReference>
<accession>A0P4S5</accession>
<dbReference type="SUPFAM" id="SSF75420">
    <property type="entry name" value="YhbC-like, N-terminal domain"/>
    <property type="match status" value="1"/>
</dbReference>
<evidence type="ECO:0000256" key="3">
    <source>
        <dbReference type="HAMAP-Rule" id="MF_01077"/>
    </source>
</evidence>
<protein>
    <recommendedName>
        <fullName evidence="3">Ribosome maturation factor RimP</fullName>
    </recommendedName>
</protein>
<evidence type="ECO:0000259" key="4">
    <source>
        <dbReference type="Pfam" id="PF02576"/>
    </source>
</evidence>
<dbReference type="Pfam" id="PF17384">
    <property type="entry name" value="DUF150_C"/>
    <property type="match status" value="1"/>
</dbReference>
<keyword evidence="7" id="KW-1185">Reference proteome</keyword>
<dbReference type="GO" id="GO:0000028">
    <property type="term" value="P:ribosomal small subunit assembly"/>
    <property type="evidence" value="ECO:0007669"/>
    <property type="project" value="TreeGrafter"/>
</dbReference>
<comment type="caution">
    <text evidence="6">The sequence shown here is derived from an EMBL/GenBank/DDBJ whole genome shotgun (WGS) entry which is preliminary data.</text>
</comment>
<keyword evidence="1 3" id="KW-0963">Cytoplasm</keyword>
<evidence type="ECO:0000259" key="5">
    <source>
        <dbReference type="Pfam" id="PF17384"/>
    </source>
</evidence>
<feature type="domain" description="Ribosome maturation factor RimP N-terminal" evidence="4">
    <location>
        <begin position="9"/>
        <end position="77"/>
    </location>
</feature>
<evidence type="ECO:0000313" key="6">
    <source>
        <dbReference type="EMBL" id="EAV46535.1"/>
    </source>
</evidence>
<dbReference type="InterPro" id="IPR028989">
    <property type="entry name" value="RimP_N"/>
</dbReference>
<keyword evidence="2 3" id="KW-0690">Ribosome biogenesis</keyword>
<dbReference type="InterPro" id="IPR036847">
    <property type="entry name" value="RimP_C_sf"/>
</dbReference>
<dbReference type="SUPFAM" id="SSF74942">
    <property type="entry name" value="YhbC-like, C-terminal domain"/>
    <property type="match status" value="1"/>
</dbReference>
<evidence type="ECO:0000313" key="7">
    <source>
        <dbReference type="Proteomes" id="UP000054262"/>
    </source>
</evidence>
<dbReference type="Gene3D" id="2.30.30.180">
    <property type="entry name" value="Ribosome maturation factor RimP, C-terminal domain"/>
    <property type="match status" value="1"/>
</dbReference>
<dbReference type="InterPro" id="IPR035956">
    <property type="entry name" value="RimP_N_sf"/>
</dbReference>
<comment type="similarity">
    <text evidence="3">Belongs to the RimP family.</text>
</comment>
<reference evidence="6 7" key="1">
    <citation type="submission" date="2006-11" db="EMBL/GenBank/DDBJ databases">
        <authorList>
            <person name="Giovannoni S."/>
            <person name="Vergin K."/>
            <person name="Ferriera S."/>
            <person name="Johnson J."/>
            <person name="Kravitz S."/>
            <person name="Beeson K."/>
            <person name="Sutton G."/>
            <person name="Rogers Y.-H."/>
            <person name="Friedman R."/>
            <person name="Frazier M."/>
            <person name="Venter J.C."/>
        </authorList>
    </citation>
    <scope>NUCLEOTIDE SEQUENCE [LARGE SCALE GENOMIC DNA]</scope>
    <source>
        <strain evidence="6 7">HTCC2181</strain>
    </source>
</reference>
<dbReference type="HAMAP" id="MF_01077">
    <property type="entry name" value="RimP"/>
    <property type="match status" value="1"/>
</dbReference>
<dbReference type="GO" id="GO:0006412">
    <property type="term" value="P:translation"/>
    <property type="evidence" value="ECO:0007669"/>
    <property type="project" value="TreeGrafter"/>
</dbReference>
<proteinExistence type="inferred from homology"/>
<gene>
    <name evidence="3" type="primary">rimP</name>
    <name evidence="6" type="ORF">MB2181_00640</name>
</gene>
<evidence type="ECO:0000256" key="2">
    <source>
        <dbReference type="ARBA" id="ARBA00022517"/>
    </source>
</evidence>
<dbReference type="PANTHER" id="PTHR33867">
    <property type="entry name" value="RIBOSOME MATURATION FACTOR RIMP"/>
    <property type="match status" value="1"/>
</dbReference>
<dbReference type="InterPro" id="IPR028998">
    <property type="entry name" value="RimP_C"/>
</dbReference>
<organism evidence="6 7">
    <name type="scientific">Methylophilales bacterium HTCC2181</name>
    <dbReference type="NCBI Taxonomy" id="383631"/>
    <lineage>
        <taxon>Bacteria</taxon>
        <taxon>Pseudomonadati</taxon>
        <taxon>Pseudomonadota</taxon>
        <taxon>Betaproteobacteria</taxon>
        <taxon>Nitrosomonadales</taxon>
        <taxon>OM43 clade</taxon>
    </lineage>
</organism>
<dbReference type="Proteomes" id="UP000054262">
    <property type="component" value="Unassembled WGS sequence"/>
</dbReference>
<comment type="subcellular location">
    <subcellularLocation>
        <location evidence="3">Cytoplasm</location>
    </subcellularLocation>
</comment>
<dbReference type="PANTHER" id="PTHR33867:SF1">
    <property type="entry name" value="RIBOSOME MATURATION FACTOR RIMP"/>
    <property type="match status" value="1"/>
</dbReference>
<feature type="domain" description="Ribosome maturation factor RimP C-terminal" evidence="5">
    <location>
        <begin position="80"/>
        <end position="142"/>
    </location>
</feature>
<dbReference type="NCBIfam" id="NF000929">
    <property type="entry name" value="PRK00092.2-1"/>
    <property type="match status" value="1"/>
</dbReference>